<feature type="domain" description="Tubulin epsilon and delta complex protein 1" evidence="1">
    <location>
        <begin position="90"/>
        <end position="268"/>
    </location>
</feature>
<dbReference type="PANTHER" id="PTHR35076:SF1">
    <property type="entry name" value="TUBULIN EPSILON AND DELTA COMPLEX PROTEIN 1"/>
    <property type="match status" value="1"/>
</dbReference>
<name>A0A813QJZ1_9BILA</name>
<dbReference type="InterPro" id="IPR043535">
    <property type="entry name" value="TEDC1"/>
</dbReference>
<organism evidence="2 3">
    <name type="scientific">Brachionus calyciflorus</name>
    <dbReference type="NCBI Taxonomy" id="104777"/>
    <lineage>
        <taxon>Eukaryota</taxon>
        <taxon>Metazoa</taxon>
        <taxon>Spiralia</taxon>
        <taxon>Gnathifera</taxon>
        <taxon>Rotifera</taxon>
        <taxon>Eurotatoria</taxon>
        <taxon>Monogononta</taxon>
        <taxon>Pseudotrocha</taxon>
        <taxon>Ploima</taxon>
        <taxon>Brachionidae</taxon>
        <taxon>Brachionus</taxon>
    </lineage>
</organism>
<reference evidence="2" key="1">
    <citation type="submission" date="2021-02" db="EMBL/GenBank/DDBJ databases">
        <authorList>
            <person name="Nowell W R."/>
        </authorList>
    </citation>
    <scope>NUCLEOTIDE SEQUENCE</scope>
    <source>
        <strain evidence="2">Ploen Becks lab</strain>
    </source>
</reference>
<evidence type="ECO:0000313" key="3">
    <source>
        <dbReference type="Proteomes" id="UP000663879"/>
    </source>
</evidence>
<dbReference type="PANTHER" id="PTHR35076">
    <property type="entry name" value="TUBULIN EPSILON AND DELTA COMPLEX PROTEIN 1"/>
    <property type="match status" value="1"/>
</dbReference>
<evidence type="ECO:0000313" key="2">
    <source>
        <dbReference type="EMBL" id="CAF0768127.1"/>
    </source>
</evidence>
<dbReference type="EMBL" id="CAJNOC010000492">
    <property type="protein sequence ID" value="CAF0768127.1"/>
    <property type="molecule type" value="Genomic_DNA"/>
</dbReference>
<keyword evidence="3" id="KW-1185">Reference proteome</keyword>
<dbReference type="Pfam" id="PF14970">
    <property type="entry name" value="TEDC1"/>
    <property type="match status" value="1"/>
</dbReference>
<dbReference type="OrthoDB" id="9906141at2759"/>
<accession>A0A813QJZ1</accession>
<sequence>MSQIQVKQIISSFCKILEYFNFSKITPEDLRLAKFNKPNAAPKMWKLLFELVNYLKTRNKLDNQLISNEFDSLGPEKVVKFLKEELLKLGYSCDDFFKLKSSFDENDTSSREILISIGWLISSYEIIKLFIANSNSLLDEEYFKENALMAMNLSEVKKEVDISKSHIMSSSSKDLYIYLNNLKLFDGTFKNNLNSLHSCLSEKVSLTHKVHSETSGSFSCLELHLLKNPDQIEKYEKILEKKIEVQNNFLLWIKNEEPFWTWMESVLDEKISENELNLINSDEVNTESFDYLFAQVLNENVNKAKKVECEFDKNVKKLEDLQHDIKSKIYSDKQQELDRQQLTSLKHFEKEIIQKFQNILLDDNLGYSKCNNRSISDTFEPRLNYIQNKSTNDSQKIKNMTNITEINRKLDEKVKCLENIFDKLKQTATTKCEQISSELEDCYVVYNE</sequence>
<dbReference type="InterPro" id="IPR027996">
    <property type="entry name" value="TEDC1_dom"/>
</dbReference>
<comment type="caution">
    <text evidence="2">The sequence shown here is derived from an EMBL/GenBank/DDBJ whole genome shotgun (WGS) entry which is preliminary data.</text>
</comment>
<dbReference type="Proteomes" id="UP000663879">
    <property type="component" value="Unassembled WGS sequence"/>
</dbReference>
<gene>
    <name evidence="2" type="ORF">OXX778_LOCUS4805</name>
</gene>
<protein>
    <recommendedName>
        <fullName evidence="1">Tubulin epsilon and delta complex protein 1 domain-containing protein</fullName>
    </recommendedName>
</protein>
<dbReference type="AlphaFoldDB" id="A0A813QJZ1"/>
<evidence type="ECO:0000259" key="1">
    <source>
        <dbReference type="Pfam" id="PF14970"/>
    </source>
</evidence>
<proteinExistence type="predicted"/>